<proteinExistence type="predicted"/>
<dbReference type="Gene3D" id="3.30.70.330">
    <property type="match status" value="2"/>
</dbReference>
<accession>X6NTJ4</accession>
<dbReference type="SMART" id="SM00360">
    <property type="entry name" value="RRM"/>
    <property type="match status" value="2"/>
</dbReference>
<comment type="caution">
    <text evidence="4">The sequence shown here is derived from an EMBL/GenBank/DDBJ whole genome shotgun (WGS) entry which is preliminary data.</text>
</comment>
<dbReference type="InterPro" id="IPR035979">
    <property type="entry name" value="RBD_domain_sf"/>
</dbReference>
<feature type="region of interest" description="Disordered" evidence="2">
    <location>
        <begin position="1"/>
        <end position="125"/>
    </location>
</feature>
<dbReference type="EMBL" id="ASPP01006141">
    <property type="protein sequence ID" value="ETO29273.1"/>
    <property type="molecule type" value="Genomic_DNA"/>
</dbReference>
<keyword evidence="1" id="KW-0694">RNA-binding</keyword>
<keyword evidence="5" id="KW-1185">Reference proteome</keyword>
<name>X6NTJ4_RETFI</name>
<dbReference type="InterPro" id="IPR000504">
    <property type="entry name" value="RRM_dom"/>
</dbReference>
<protein>
    <submittedName>
        <fullName evidence="4">Polyadenylate-binding protein 1</fullName>
    </submittedName>
</protein>
<dbReference type="SUPFAM" id="SSF54928">
    <property type="entry name" value="RNA-binding domain, RBD"/>
    <property type="match status" value="1"/>
</dbReference>
<evidence type="ECO:0000259" key="3">
    <source>
        <dbReference type="PROSITE" id="PS50102"/>
    </source>
</evidence>
<dbReference type="GO" id="GO:0003723">
    <property type="term" value="F:RNA binding"/>
    <property type="evidence" value="ECO:0007669"/>
    <property type="project" value="UniProtKB-UniRule"/>
</dbReference>
<feature type="compositionally biased region" description="Polar residues" evidence="2">
    <location>
        <begin position="103"/>
        <end position="113"/>
    </location>
</feature>
<dbReference type="InterPro" id="IPR050441">
    <property type="entry name" value="RBM"/>
</dbReference>
<dbReference type="AlphaFoldDB" id="X6NTJ4"/>
<evidence type="ECO:0000256" key="1">
    <source>
        <dbReference type="PROSITE-ProRule" id="PRU00176"/>
    </source>
</evidence>
<feature type="compositionally biased region" description="Basic and acidic residues" evidence="2">
    <location>
        <begin position="23"/>
        <end position="99"/>
    </location>
</feature>
<feature type="non-terminal residue" evidence="4">
    <location>
        <position position="1"/>
    </location>
</feature>
<feature type="domain" description="RRM" evidence="3">
    <location>
        <begin position="562"/>
        <end position="621"/>
    </location>
</feature>
<evidence type="ECO:0000313" key="4">
    <source>
        <dbReference type="EMBL" id="ETO29273.1"/>
    </source>
</evidence>
<feature type="compositionally biased region" description="Basic and acidic residues" evidence="2">
    <location>
        <begin position="114"/>
        <end position="125"/>
    </location>
</feature>
<reference evidence="4 5" key="1">
    <citation type="journal article" date="2013" name="Curr. Biol.">
        <title>The Genome of the Foraminiferan Reticulomyxa filosa.</title>
        <authorList>
            <person name="Glockner G."/>
            <person name="Hulsmann N."/>
            <person name="Schleicher M."/>
            <person name="Noegel A.A."/>
            <person name="Eichinger L."/>
            <person name="Gallinger C."/>
            <person name="Pawlowski J."/>
            <person name="Sierra R."/>
            <person name="Euteneuer U."/>
            <person name="Pillet L."/>
            <person name="Moustafa A."/>
            <person name="Platzer M."/>
            <person name="Groth M."/>
            <person name="Szafranski K."/>
            <person name="Schliwa M."/>
        </authorList>
    </citation>
    <scope>NUCLEOTIDE SEQUENCE [LARGE SCALE GENOMIC DNA]</scope>
</reference>
<gene>
    <name evidence="4" type="ORF">RFI_07850</name>
</gene>
<dbReference type="PANTHER" id="PTHR48034">
    <property type="entry name" value="TRANSFORMER-2 SEX-DETERMINING PROTEIN-RELATED"/>
    <property type="match status" value="1"/>
</dbReference>
<dbReference type="PROSITE" id="PS50102">
    <property type="entry name" value="RRM"/>
    <property type="match status" value="2"/>
</dbReference>
<dbReference type="Pfam" id="PF00076">
    <property type="entry name" value="RRM_1"/>
    <property type="match status" value="2"/>
</dbReference>
<sequence length="621" mass="69820">FVNALLVWTNRRGSSITRHRSKSGNDGRRNGKYDRYNRDSNRDKNRERDRNRDRDRDRDRDRNRNRDRERNTEKDRKRNRNAEGRDRERNRNKDRERGGDGNANRSAEVQGSEKTTKAELTTTDKDKNTDINVVITNGKSVNDNIGPMTMKPQTPPPISGPAMVVKVLFQKDDKTKDQQIIDVTVAKNARVSDFKTTLFHKNSINVFRKYQLLVDGKELGEAGDQLLCVHAGLKPVHDKHKIRAQIVLRPVTSKTGGNGTLPVDFINEQKNLIKRNGINELEHSTSISFSGQSNEKQSLLVVPTTTTTTTTTTMNCINIDNSLNNLDTITKEQVKMLQDYADVFGLDEAAAMWGLDYKKLKASGYDKVFEELTKGNIPQNVPINELTDGGSDVFHVQNVSVQDQMDALAATAASSSFVGFDPSMIPDPILAQQMASLFAANVTASMYGNLASESTYSNASMMGQPPPPGVLDSCSVFVGDLHPLVTKEDLYKIFSSTGTVLWVQLFDCHKELERPFNFAFVYFDNQRSAQNAIDKLNFTKFYGAPARLMWKQQQSSLTWTESNIIVKNLPPNTDSQMLHEIFSRYGKIISSKVKTTQEGRCLSYGYVQFETKESAGRAIAD</sequence>
<organism evidence="4 5">
    <name type="scientific">Reticulomyxa filosa</name>
    <dbReference type="NCBI Taxonomy" id="46433"/>
    <lineage>
        <taxon>Eukaryota</taxon>
        <taxon>Sar</taxon>
        <taxon>Rhizaria</taxon>
        <taxon>Retaria</taxon>
        <taxon>Foraminifera</taxon>
        <taxon>Monothalamids</taxon>
        <taxon>Reticulomyxidae</taxon>
        <taxon>Reticulomyxa</taxon>
    </lineage>
</organism>
<dbReference type="Proteomes" id="UP000023152">
    <property type="component" value="Unassembled WGS sequence"/>
</dbReference>
<feature type="non-terminal residue" evidence="4">
    <location>
        <position position="621"/>
    </location>
</feature>
<dbReference type="InterPro" id="IPR012677">
    <property type="entry name" value="Nucleotide-bd_a/b_plait_sf"/>
</dbReference>
<evidence type="ECO:0000256" key="2">
    <source>
        <dbReference type="SAM" id="MobiDB-lite"/>
    </source>
</evidence>
<feature type="domain" description="RRM" evidence="3">
    <location>
        <begin position="474"/>
        <end position="553"/>
    </location>
</feature>
<dbReference type="OrthoDB" id="19742at2759"/>
<evidence type="ECO:0000313" key="5">
    <source>
        <dbReference type="Proteomes" id="UP000023152"/>
    </source>
</evidence>